<comment type="function">
    <text evidence="2">The branched-chain alpha-keto dehydrogenase complex catalyzes the overall conversion of alpha-keto acids to acyl-CoA and CO(2). It contains multiple copies of three enzymatic components: branched-chain alpha-keto acid decarboxylase (E1), lipoamide acyltransferase (E2) and lipoamide dehydrogenase (E3).</text>
</comment>
<dbReference type="Gene3D" id="3.40.50.970">
    <property type="match status" value="1"/>
</dbReference>
<reference evidence="4 5" key="1">
    <citation type="submission" date="2014-06" db="EMBL/GenBank/DDBJ databases">
        <authorList>
            <person name="Swart Estienne"/>
        </authorList>
    </citation>
    <scope>NUCLEOTIDE SEQUENCE [LARGE SCALE GENOMIC DNA]</scope>
    <source>
        <strain evidence="4 5">130c</strain>
    </source>
</reference>
<proteinExistence type="inferred from homology"/>
<dbReference type="EMBL" id="CCKQ01001724">
    <property type="protein sequence ID" value="CDW72849.1"/>
    <property type="molecule type" value="Genomic_DNA"/>
</dbReference>
<dbReference type="EC" id="1.2.4.4" evidence="2"/>
<keyword evidence="1 2" id="KW-0560">Oxidoreductase</keyword>
<dbReference type="GO" id="GO:0009083">
    <property type="term" value="P:branched-chain amino acid catabolic process"/>
    <property type="evidence" value="ECO:0007669"/>
    <property type="project" value="TreeGrafter"/>
</dbReference>
<dbReference type="AlphaFoldDB" id="A0A077ZTL4"/>
<dbReference type="InParanoid" id="A0A077ZTL4"/>
<dbReference type="InterPro" id="IPR001017">
    <property type="entry name" value="DH_E1"/>
</dbReference>
<sequence>MFCKSILKNRAFTSSANRFLVQGANRQFGAMDLINYDLFDHKFTNDMEFRSSFDKLKCFRVLDEEGNVINKDYEGSIDDQTLQKMFKTMVMMNEADVVFNQAQRQSRISFYMTQLGEEAAGVGSAAGIKDHDLIFPQYREAGAFLWRGFSIQQMAHQLTGNVHDFGKGRQMPVHYGSNKHNIVTVSSPLCTQVPQASGAGYQFRISGQDRIAVTYFGEGAASEGDFHSALNFAATLRAQTMFFCRNNMYAISTPIDDQYAGDGIAVRGIAYGMPTIRVDGNDIFAIYNACKKGREMIIKEKRPVLIEAISYRVGDHSTSDFSQRYRDEKEMLKWKELLSKFKSPIHRLENYLLKRGLVKPEDSKQYRLEALNQVRDALKNANDQKKPSIDDMFNDVYDTVMPHLEDQRKQLKEHLKKYGEKYNLDTFQGGNAFANS</sequence>
<dbReference type="PANTHER" id="PTHR43380:SF1">
    <property type="entry name" value="2-OXOISOVALERATE DEHYDROGENASE SUBUNIT ALPHA, MITOCHONDRIAL"/>
    <property type="match status" value="1"/>
</dbReference>
<name>A0A077ZTL4_STYLE</name>
<keyword evidence="5" id="KW-1185">Reference proteome</keyword>
<keyword evidence="2" id="KW-0786">Thiamine pyrophosphate</keyword>
<dbReference type="Proteomes" id="UP000039865">
    <property type="component" value="Unassembled WGS sequence"/>
</dbReference>
<dbReference type="CDD" id="cd02000">
    <property type="entry name" value="TPP_E1_PDC_ADC_BCADC"/>
    <property type="match status" value="1"/>
</dbReference>
<evidence type="ECO:0000256" key="1">
    <source>
        <dbReference type="ARBA" id="ARBA00023002"/>
    </source>
</evidence>
<accession>A0A077ZTL4</accession>
<comment type="similarity">
    <text evidence="2">Belongs to the BCKDHA family.</text>
</comment>
<evidence type="ECO:0000259" key="3">
    <source>
        <dbReference type="Pfam" id="PF00676"/>
    </source>
</evidence>
<evidence type="ECO:0000313" key="5">
    <source>
        <dbReference type="Proteomes" id="UP000039865"/>
    </source>
</evidence>
<gene>
    <name evidence="4" type="primary">Contig4868.g5204</name>
    <name evidence="4" type="ORF">STYLEM_1815</name>
</gene>
<evidence type="ECO:0000313" key="4">
    <source>
        <dbReference type="EMBL" id="CDW72849.1"/>
    </source>
</evidence>
<dbReference type="OMA" id="VLPYYRD"/>
<dbReference type="GO" id="GO:0003863">
    <property type="term" value="F:branched-chain 2-oxo acid dehydrogenase activity"/>
    <property type="evidence" value="ECO:0007669"/>
    <property type="project" value="UniProtKB-EC"/>
</dbReference>
<dbReference type="FunCoup" id="A0A077ZTL4">
    <property type="interactions" value="151"/>
</dbReference>
<evidence type="ECO:0000256" key="2">
    <source>
        <dbReference type="RuleBase" id="RU365014"/>
    </source>
</evidence>
<dbReference type="InterPro" id="IPR029061">
    <property type="entry name" value="THDP-binding"/>
</dbReference>
<dbReference type="InterPro" id="IPR050771">
    <property type="entry name" value="Alpha-ketoacid_DH_E1_comp"/>
</dbReference>
<dbReference type="SUPFAM" id="SSF52518">
    <property type="entry name" value="Thiamin diphosphate-binding fold (THDP-binding)"/>
    <property type="match status" value="1"/>
</dbReference>
<comment type="cofactor">
    <cofactor evidence="2">
        <name>thiamine diphosphate</name>
        <dbReference type="ChEBI" id="CHEBI:58937"/>
    </cofactor>
</comment>
<dbReference type="OrthoDB" id="3845at2759"/>
<protein>
    <recommendedName>
        <fullName evidence="2">2-oxoisovalerate dehydrogenase subunit alpha</fullName>
        <ecNumber evidence="2">1.2.4.4</ecNumber>
    </recommendedName>
    <alternativeName>
        <fullName evidence="2">Branched-chain alpha-keto acid dehydrogenase E1 component alpha chain</fullName>
    </alternativeName>
</protein>
<dbReference type="FunFam" id="3.40.50.970:FF:000108">
    <property type="entry name" value="2-oxoisovalerate dehydrogenase subunit alpha"/>
    <property type="match status" value="1"/>
</dbReference>
<dbReference type="Pfam" id="PF00676">
    <property type="entry name" value="E1_dh"/>
    <property type="match status" value="1"/>
</dbReference>
<comment type="catalytic activity">
    <reaction evidence="2">
        <text>N(6)-[(R)-lipoyl]-L-lysyl-[protein] + 3-methyl-2-oxobutanoate + H(+) = N(6)-[(R)-S(8)-2-methylpropanoyldihydrolipoyl]-L-lysyl-[protein] + CO2</text>
        <dbReference type="Rhea" id="RHEA:13457"/>
        <dbReference type="Rhea" id="RHEA-COMP:10474"/>
        <dbReference type="Rhea" id="RHEA-COMP:10497"/>
        <dbReference type="ChEBI" id="CHEBI:11851"/>
        <dbReference type="ChEBI" id="CHEBI:15378"/>
        <dbReference type="ChEBI" id="CHEBI:16526"/>
        <dbReference type="ChEBI" id="CHEBI:83099"/>
        <dbReference type="ChEBI" id="CHEBI:83142"/>
        <dbReference type="EC" id="1.2.4.4"/>
    </reaction>
</comment>
<feature type="domain" description="Dehydrogenase E1 component" evidence="3">
    <location>
        <begin position="87"/>
        <end position="389"/>
    </location>
</feature>
<organism evidence="4 5">
    <name type="scientific">Stylonychia lemnae</name>
    <name type="common">Ciliate</name>
    <dbReference type="NCBI Taxonomy" id="5949"/>
    <lineage>
        <taxon>Eukaryota</taxon>
        <taxon>Sar</taxon>
        <taxon>Alveolata</taxon>
        <taxon>Ciliophora</taxon>
        <taxon>Intramacronucleata</taxon>
        <taxon>Spirotrichea</taxon>
        <taxon>Stichotrichia</taxon>
        <taxon>Sporadotrichida</taxon>
        <taxon>Oxytrichidae</taxon>
        <taxon>Stylonychinae</taxon>
        <taxon>Stylonychia</taxon>
    </lineage>
</organism>
<dbReference type="PANTHER" id="PTHR43380">
    <property type="entry name" value="2-OXOISOVALERATE DEHYDROGENASE SUBUNIT ALPHA, MITOCHONDRIAL"/>
    <property type="match status" value="1"/>
</dbReference>